<dbReference type="GO" id="GO:0006865">
    <property type="term" value="P:amino acid transport"/>
    <property type="evidence" value="ECO:0007669"/>
    <property type="project" value="UniProtKB-KW"/>
</dbReference>
<evidence type="ECO:0000256" key="2">
    <source>
        <dbReference type="ARBA" id="ARBA00010072"/>
    </source>
</evidence>
<dbReference type="InterPro" id="IPR010065">
    <property type="entry name" value="AA_ABC_transptr_permease_3TM"/>
</dbReference>
<proteinExistence type="inferred from homology"/>
<keyword evidence="4" id="KW-1003">Cell membrane</keyword>
<dbReference type="PATRIC" id="fig|1050174.4.peg.125"/>
<keyword evidence="7 9" id="KW-1133">Transmembrane helix</keyword>
<evidence type="ECO:0000256" key="6">
    <source>
        <dbReference type="ARBA" id="ARBA00022970"/>
    </source>
</evidence>
<dbReference type="AlphaFoldDB" id="A0A0G3GT23"/>
<reference evidence="11 12" key="1">
    <citation type="submission" date="2015-05" db="EMBL/GenBank/DDBJ databases">
        <title>Complete genome sequence of Corynebacterium epidermidicanis DSM 45586, isolated from the skin of a dog suffering from pruritus.</title>
        <authorList>
            <person name="Ruckert C."/>
            <person name="Albersmeier A."/>
            <person name="Winkler A."/>
            <person name="Tauch A."/>
        </authorList>
    </citation>
    <scope>NUCLEOTIDE SEQUENCE [LARGE SCALE GENOMIC DNA]</scope>
    <source>
        <strain evidence="11 12">DSM 45586</strain>
    </source>
</reference>
<keyword evidence="12" id="KW-1185">Reference proteome</keyword>
<gene>
    <name evidence="11" type="ORF">CEPID_00590</name>
</gene>
<protein>
    <submittedName>
        <fullName evidence="11">Amino acid ABC transporter, permease protein</fullName>
    </submittedName>
</protein>
<name>A0A0G3GT23_9CORY</name>
<accession>A0A0G3GT23</accession>
<feature type="transmembrane region" description="Helical" evidence="9">
    <location>
        <begin position="186"/>
        <end position="208"/>
    </location>
</feature>
<dbReference type="EMBL" id="CP011541">
    <property type="protein sequence ID" value="AKK02012.1"/>
    <property type="molecule type" value="Genomic_DNA"/>
</dbReference>
<dbReference type="CDD" id="cd06261">
    <property type="entry name" value="TM_PBP2"/>
    <property type="match status" value="1"/>
</dbReference>
<dbReference type="Gene3D" id="1.10.3720.10">
    <property type="entry name" value="MetI-like"/>
    <property type="match status" value="1"/>
</dbReference>
<dbReference type="STRING" id="1050174.CEPID_00590"/>
<feature type="domain" description="ABC transmembrane type-1" evidence="10">
    <location>
        <begin position="17"/>
        <end position="205"/>
    </location>
</feature>
<dbReference type="Proteomes" id="UP000035368">
    <property type="component" value="Chromosome"/>
</dbReference>
<dbReference type="SUPFAM" id="SSF161098">
    <property type="entry name" value="MetI-like"/>
    <property type="match status" value="1"/>
</dbReference>
<sequence length="219" mass="23553">MDLNVLRDNTPLFAQAAILTARVAALGILLALVVGLIVAAVRYFRIPVLAQLAQGYVELSRNSPLIVQLFFLYFGLPKLGIVLSSEQCAVIGLTFLGGSYMAEAMRAGIEAVEDIQWQTAFSLGLSRLEALRHVIAPQAAAVSLPAVTANMVFLIKETSVVGVVALPDLVFVAKEQIGQTYNTREALLLLVAFYLVILLPVSVIAGAVERRVRRATFGS</sequence>
<keyword evidence="8 9" id="KW-0472">Membrane</keyword>
<dbReference type="GO" id="GO:0043190">
    <property type="term" value="C:ATP-binding cassette (ABC) transporter complex"/>
    <property type="evidence" value="ECO:0007669"/>
    <property type="project" value="InterPro"/>
</dbReference>
<dbReference type="PANTHER" id="PTHR30614:SF37">
    <property type="entry name" value="AMINO-ACID ABC TRANSPORTER PERMEASE PROTEIN YHDX-RELATED"/>
    <property type="match status" value="1"/>
</dbReference>
<evidence type="ECO:0000256" key="4">
    <source>
        <dbReference type="ARBA" id="ARBA00022475"/>
    </source>
</evidence>
<dbReference type="GO" id="GO:0022857">
    <property type="term" value="F:transmembrane transporter activity"/>
    <property type="evidence" value="ECO:0007669"/>
    <property type="project" value="InterPro"/>
</dbReference>
<dbReference type="Pfam" id="PF00528">
    <property type="entry name" value="BPD_transp_1"/>
    <property type="match status" value="1"/>
</dbReference>
<evidence type="ECO:0000256" key="1">
    <source>
        <dbReference type="ARBA" id="ARBA00004651"/>
    </source>
</evidence>
<dbReference type="PROSITE" id="PS50928">
    <property type="entry name" value="ABC_TM1"/>
    <property type="match status" value="1"/>
</dbReference>
<dbReference type="InterPro" id="IPR000515">
    <property type="entry name" value="MetI-like"/>
</dbReference>
<keyword evidence="5 9" id="KW-0812">Transmembrane</keyword>
<comment type="similarity">
    <text evidence="2">Belongs to the binding-protein-dependent transport system permease family. HisMQ subfamily.</text>
</comment>
<evidence type="ECO:0000313" key="11">
    <source>
        <dbReference type="EMBL" id="AKK02012.1"/>
    </source>
</evidence>
<dbReference type="RefSeq" id="WP_047239312.1">
    <property type="nucleotide sequence ID" value="NZ_CP011541.1"/>
</dbReference>
<feature type="transmembrane region" description="Helical" evidence="9">
    <location>
        <begin position="12"/>
        <end position="44"/>
    </location>
</feature>
<keyword evidence="6" id="KW-0029">Amino-acid transport</keyword>
<evidence type="ECO:0000256" key="9">
    <source>
        <dbReference type="RuleBase" id="RU363032"/>
    </source>
</evidence>
<dbReference type="PANTHER" id="PTHR30614">
    <property type="entry name" value="MEMBRANE COMPONENT OF AMINO ACID ABC TRANSPORTER"/>
    <property type="match status" value="1"/>
</dbReference>
<evidence type="ECO:0000313" key="12">
    <source>
        <dbReference type="Proteomes" id="UP000035368"/>
    </source>
</evidence>
<evidence type="ECO:0000256" key="7">
    <source>
        <dbReference type="ARBA" id="ARBA00022989"/>
    </source>
</evidence>
<dbReference type="InterPro" id="IPR043429">
    <property type="entry name" value="ArtM/GltK/GlnP/TcyL/YhdX-like"/>
</dbReference>
<evidence type="ECO:0000259" key="10">
    <source>
        <dbReference type="PROSITE" id="PS50928"/>
    </source>
</evidence>
<evidence type="ECO:0000256" key="5">
    <source>
        <dbReference type="ARBA" id="ARBA00022692"/>
    </source>
</evidence>
<dbReference type="KEGG" id="cei:CEPID_00590"/>
<organism evidence="11 12">
    <name type="scientific">Corynebacterium epidermidicanis</name>
    <dbReference type="NCBI Taxonomy" id="1050174"/>
    <lineage>
        <taxon>Bacteria</taxon>
        <taxon>Bacillati</taxon>
        <taxon>Actinomycetota</taxon>
        <taxon>Actinomycetes</taxon>
        <taxon>Mycobacteriales</taxon>
        <taxon>Corynebacteriaceae</taxon>
        <taxon>Corynebacterium</taxon>
    </lineage>
</organism>
<dbReference type="InterPro" id="IPR035906">
    <property type="entry name" value="MetI-like_sf"/>
</dbReference>
<dbReference type="OrthoDB" id="9814902at2"/>
<keyword evidence="3 9" id="KW-0813">Transport</keyword>
<evidence type="ECO:0000256" key="3">
    <source>
        <dbReference type="ARBA" id="ARBA00022448"/>
    </source>
</evidence>
<comment type="subcellular location">
    <subcellularLocation>
        <location evidence="1 9">Cell membrane</location>
        <topology evidence="1 9">Multi-pass membrane protein</topology>
    </subcellularLocation>
</comment>
<dbReference type="NCBIfam" id="TIGR01726">
    <property type="entry name" value="HEQRo_perm_3TM"/>
    <property type="match status" value="1"/>
</dbReference>
<evidence type="ECO:0000256" key="8">
    <source>
        <dbReference type="ARBA" id="ARBA00023136"/>
    </source>
</evidence>